<sequence>MLRTLAWPPAHFALSLILHGKLRAKSYGLAKRRQALVVKRHFCYFFVFNFAASMRREMELNLFKV</sequence>
<proteinExistence type="predicted"/>
<dbReference type="Proteomes" id="UP000231912">
    <property type="component" value="Unassembled WGS sequence"/>
</dbReference>
<name>A0A2M9Z6L0_9LEPT</name>
<gene>
    <name evidence="1" type="ORF">CH371_20095</name>
</gene>
<evidence type="ECO:0000313" key="1">
    <source>
        <dbReference type="EMBL" id="PJZ64060.1"/>
    </source>
</evidence>
<dbReference type="EMBL" id="NPDT01000017">
    <property type="protein sequence ID" value="PJZ64060.1"/>
    <property type="molecule type" value="Genomic_DNA"/>
</dbReference>
<protein>
    <submittedName>
        <fullName evidence="1">Uncharacterized protein</fullName>
    </submittedName>
</protein>
<dbReference type="AlphaFoldDB" id="A0A2M9Z6L0"/>
<comment type="caution">
    <text evidence="1">The sequence shown here is derived from an EMBL/GenBank/DDBJ whole genome shotgun (WGS) entry which is preliminary data.</text>
</comment>
<reference evidence="1 2" key="1">
    <citation type="submission" date="2017-07" db="EMBL/GenBank/DDBJ databases">
        <title>Leptospira spp. isolated from tropical soils.</title>
        <authorList>
            <person name="Thibeaux R."/>
            <person name="Iraola G."/>
            <person name="Ferres I."/>
            <person name="Bierque E."/>
            <person name="Girault D."/>
            <person name="Soupe-Gilbert M.-E."/>
            <person name="Picardeau M."/>
            <person name="Goarant C."/>
        </authorList>
    </citation>
    <scope>NUCLEOTIDE SEQUENCE [LARGE SCALE GENOMIC DNA]</scope>
    <source>
        <strain evidence="1 2">FH2-C-A2</strain>
    </source>
</reference>
<organism evidence="1 2">
    <name type="scientific">Leptospira wolffii</name>
    <dbReference type="NCBI Taxonomy" id="409998"/>
    <lineage>
        <taxon>Bacteria</taxon>
        <taxon>Pseudomonadati</taxon>
        <taxon>Spirochaetota</taxon>
        <taxon>Spirochaetia</taxon>
        <taxon>Leptospirales</taxon>
        <taxon>Leptospiraceae</taxon>
        <taxon>Leptospira</taxon>
    </lineage>
</organism>
<accession>A0A2M9Z6L0</accession>
<evidence type="ECO:0000313" key="2">
    <source>
        <dbReference type="Proteomes" id="UP000231912"/>
    </source>
</evidence>